<comment type="caution">
    <text evidence="1">The sequence shown here is derived from an EMBL/GenBank/DDBJ whole genome shotgun (WGS) entry which is preliminary data.</text>
</comment>
<reference evidence="2" key="1">
    <citation type="journal article" date="2019" name="Int. J. Syst. Evol. Microbiol.">
        <title>The Global Catalogue of Microorganisms (GCM) 10K type strain sequencing project: providing services to taxonomists for standard genome sequencing and annotation.</title>
        <authorList>
            <consortium name="The Broad Institute Genomics Platform"/>
            <consortium name="The Broad Institute Genome Sequencing Center for Infectious Disease"/>
            <person name="Wu L."/>
            <person name="Ma J."/>
        </authorList>
    </citation>
    <scope>NUCLEOTIDE SEQUENCE [LARGE SCALE GENOMIC DNA]</scope>
    <source>
        <strain evidence="2">JCM 17924</strain>
    </source>
</reference>
<keyword evidence="2" id="KW-1185">Reference proteome</keyword>
<dbReference type="Gene3D" id="1.10.1660.10">
    <property type="match status" value="1"/>
</dbReference>
<dbReference type="Pfam" id="PF13591">
    <property type="entry name" value="MerR_2"/>
    <property type="match status" value="1"/>
</dbReference>
<organism evidence="1 2">
    <name type="scientific">Hymenobacter koreensis</name>
    <dbReference type="NCBI Taxonomy" id="1084523"/>
    <lineage>
        <taxon>Bacteria</taxon>
        <taxon>Pseudomonadati</taxon>
        <taxon>Bacteroidota</taxon>
        <taxon>Cytophagia</taxon>
        <taxon>Cytophagales</taxon>
        <taxon>Hymenobacteraceae</taxon>
        <taxon>Hymenobacter</taxon>
    </lineage>
</organism>
<dbReference type="RefSeq" id="WP_345226969.1">
    <property type="nucleotide sequence ID" value="NZ_BAABHA010000015.1"/>
</dbReference>
<proteinExistence type="predicted"/>
<dbReference type="EMBL" id="BAABHA010000015">
    <property type="protein sequence ID" value="GAA4390626.1"/>
    <property type="molecule type" value="Genomic_DNA"/>
</dbReference>
<evidence type="ECO:0000313" key="2">
    <source>
        <dbReference type="Proteomes" id="UP001500454"/>
    </source>
</evidence>
<evidence type="ECO:0000313" key="1">
    <source>
        <dbReference type="EMBL" id="GAA4390626.1"/>
    </source>
</evidence>
<accession>A0ABP8JGT7</accession>
<evidence type="ECO:0008006" key="3">
    <source>
        <dbReference type="Google" id="ProtNLM"/>
    </source>
</evidence>
<protein>
    <recommendedName>
        <fullName evidence="3">Chaperone modulatory protein CbpM</fullName>
    </recommendedName>
</protein>
<name>A0ABP8JGT7_9BACT</name>
<sequence length="110" mass="12848">MPTTHFITLTFHECATVYGLSEDSLRELAELGLVRLNEAPEPLIEDEAEHLARLARLHHDLHLNPEGMDLVLAMRRRLEQLQYELTRQRARTAQLEAWVQRHPTTDADWQ</sequence>
<dbReference type="Proteomes" id="UP001500454">
    <property type="component" value="Unassembled WGS sequence"/>
</dbReference>
<gene>
    <name evidence="1" type="ORF">GCM10023186_38990</name>
</gene>